<gene>
    <name evidence="1" type="ORF">SDC9_149835</name>
</gene>
<sequence length="79" mass="8668">MAVSPYWLNGIGANVLNAKELERSLRERASGPSMEFPHDITLALAACTRTTPPKGLDVKKALRAILPFNRELVADDLHV</sequence>
<accession>A0A645ENB5</accession>
<dbReference type="AlphaFoldDB" id="A0A645ENB5"/>
<reference evidence="1" key="1">
    <citation type="submission" date="2019-08" db="EMBL/GenBank/DDBJ databases">
        <authorList>
            <person name="Kucharzyk K."/>
            <person name="Murdoch R.W."/>
            <person name="Higgins S."/>
            <person name="Loffler F."/>
        </authorList>
    </citation>
    <scope>NUCLEOTIDE SEQUENCE</scope>
</reference>
<proteinExistence type="predicted"/>
<organism evidence="1">
    <name type="scientific">bioreactor metagenome</name>
    <dbReference type="NCBI Taxonomy" id="1076179"/>
    <lineage>
        <taxon>unclassified sequences</taxon>
        <taxon>metagenomes</taxon>
        <taxon>ecological metagenomes</taxon>
    </lineage>
</organism>
<comment type="caution">
    <text evidence="1">The sequence shown here is derived from an EMBL/GenBank/DDBJ whole genome shotgun (WGS) entry which is preliminary data.</text>
</comment>
<evidence type="ECO:0000313" key="1">
    <source>
        <dbReference type="EMBL" id="MPN02619.1"/>
    </source>
</evidence>
<name>A0A645ENB5_9ZZZZ</name>
<protein>
    <submittedName>
        <fullName evidence="1">Uncharacterized protein</fullName>
    </submittedName>
</protein>
<dbReference type="EMBL" id="VSSQ01048574">
    <property type="protein sequence ID" value="MPN02619.1"/>
    <property type="molecule type" value="Genomic_DNA"/>
</dbReference>